<keyword evidence="1" id="KW-1133">Transmembrane helix</keyword>
<dbReference type="AlphaFoldDB" id="A0A928TWG2"/>
<evidence type="ECO:0000313" key="3">
    <source>
        <dbReference type="Proteomes" id="UP000710385"/>
    </source>
</evidence>
<gene>
    <name evidence="2" type="ORF">HS096_01365</name>
</gene>
<name>A0A928TWG2_UNCKA</name>
<organism evidence="2 3">
    <name type="scientific">candidate division WWE3 bacterium</name>
    <dbReference type="NCBI Taxonomy" id="2053526"/>
    <lineage>
        <taxon>Bacteria</taxon>
        <taxon>Katanobacteria</taxon>
    </lineage>
</organism>
<keyword evidence="1" id="KW-0812">Transmembrane</keyword>
<evidence type="ECO:0000313" key="2">
    <source>
        <dbReference type="EMBL" id="MBE7525028.1"/>
    </source>
</evidence>
<dbReference type="Proteomes" id="UP000710385">
    <property type="component" value="Unassembled WGS sequence"/>
</dbReference>
<reference evidence="2" key="1">
    <citation type="submission" date="2020-05" db="EMBL/GenBank/DDBJ databases">
        <title>High-Quality Genomes of Partial-Nitritation/Anammox System by Hierarchical Clustering Based Hybrid Assembly.</title>
        <authorList>
            <person name="Liu L."/>
            <person name="Wang Y."/>
            <person name="Che Y."/>
            <person name="Chen Y."/>
            <person name="Xia Y."/>
            <person name="Luo R."/>
            <person name="Cheng S.H."/>
            <person name="Zheng C."/>
            <person name="Zhang T."/>
        </authorList>
    </citation>
    <scope>NUCLEOTIDE SEQUENCE</scope>
    <source>
        <strain evidence="2">H1_PAT1</strain>
    </source>
</reference>
<accession>A0A928TWG2</accession>
<protein>
    <submittedName>
        <fullName evidence="2">Uncharacterized protein</fullName>
    </submittedName>
</protein>
<proteinExistence type="predicted"/>
<evidence type="ECO:0000256" key="1">
    <source>
        <dbReference type="SAM" id="Phobius"/>
    </source>
</evidence>
<sequence>MSKHESPPKGLTALIMLGVVALVLFVCAAFAIPAFFRYRVFSLPRPAIDMTRLGEPGMACGGPERYPCKPGLVCSIPSESWDRQYGTCMTDADAPPPKDVGEPCVGDYQCMTDLKCITGPDSPVGTCEPFTPDSPPF</sequence>
<comment type="caution">
    <text evidence="2">The sequence shown here is derived from an EMBL/GenBank/DDBJ whole genome shotgun (WGS) entry which is preliminary data.</text>
</comment>
<feature type="transmembrane region" description="Helical" evidence="1">
    <location>
        <begin position="12"/>
        <end position="36"/>
    </location>
</feature>
<dbReference type="EMBL" id="JABTTY010000001">
    <property type="protein sequence ID" value="MBE7525028.1"/>
    <property type="molecule type" value="Genomic_DNA"/>
</dbReference>
<keyword evidence="1" id="KW-0472">Membrane</keyword>